<comment type="caution">
    <text evidence="2">The sequence shown here is derived from an EMBL/GenBank/DDBJ whole genome shotgun (WGS) entry which is preliminary data.</text>
</comment>
<sequence>MSDMKSDKRNPRLSSVLSKAAAAEVTVTSMTALSGGAASMSYLVETERDGGPWPLVLQVSSGDETGDPSRTMSRAVQAALQQRAANAGMRVPAIVAVLEPEDGLGDGFVMEFVSGETLAPRYLRKPEFAAARERLTTDTAQALAQLHGIARLEFEGLGLPVLDGPAQLGHLRDVYDSLGGGVPVFEMAFARLKDRLPPCKAPVLVHGDFRSGNFIVGKDGLRSVLDWELAHIGDPLLDIGWLSTNTWRFGNWQKPVGGFGQREAFYTAYEAAGGRPVDLRTALAFEMLGSLRWGVMCMQMAAAHLNGTAQSVERAAIGRRVSETEADLIHIMKHGSV</sequence>
<dbReference type="PANTHER" id="PTHR21310:SF57">
    <property type="entry name" value="BLR2944 PROTEIN"/>
    <property type="match status" value="1"/>
</dbReference>
<dbReference type="InterPro" id="IPR051678">
    <property type="entry name" value="AGP_Transferase"/>
</dbReference>
<dbReference type="InterPro" id="IPR041726">
    <property type="entry name" value="ACAD10_11_N"/>
</dbReference>
<dbReference type="RefSeq" id="WP_218445204.1">
    <property type="nucleotide sequence ID" value="NZ_JAGSPA010000002.1"/>
</dbReference>
<dbReference type="CDD" id="cd05154">
    <property type="entry name" value="ACAD10_11_N-like"/>
    <property type="match status" value="1"/>
</dbReference>
<proteinExistence type="predicted"/>
<organism evidence="2 3">
    <name type="scientific">Pacificimonas pallii</name>
    <dbReference type="NCBI Taxonomy" id="2827236"/>
    <lineage>
        <taxon>Bacteria</taxon>
        <taxon>Pseudomonadati</taxon>
        <taxon>Pseudomonadota</taxon>
        <taxon>Alphaproteobacteria</taxon>
        <taxon>Sphingomonadales</taxon>
        <taxon>Sphingosinicellaceae</taxon>
        <taxon>Pacificimonas</taxon>
    </lineage>
</organism>
<gene>
    <name evidence="2" type="ORF">KCG44_07095</name>
</gene>
<name>A0ABS6SDU2_9SPHN</name>
<evidence type="ECO:0000313" key="3">
    <source>
        <dbReference type="Proteomes" id="UP000722336"/>
    </source>
</evidence>
<evidence type="ECO:0000313" key="2">
    <source>
        <dbReference type="EMBL" id="MBV7256549.1"/>
    </source>
</evidence>
<dbReference type="InterPro" id="IPR002575">
    <property type="entry name" value="Aminoglycoside_PTrfase"/>
</dbReference>
<reference evidence="2 3" key="1">
    <citation type="submission" date="2021-04" db="EMBL/GenBank/DDBJ databases">
        <authorList>
            <person name="Pira H."/>
            <person name="Risdian C."/>
            <person name="Wink J."/>
        </authorList>
    </citation>
    <scope>NUCLEOTIDE SEQUENCE [LARGE SCALE GENOMIC DNA]</scope>
    <source>
        <strain evidence="2 3">WHA3</strain>
    </source>
</reference>
<dbReference type="Proteomes" id="UP000722336">
    <property type="component" value="Unassembled WGS sequence"/>
</dbReference>
<dbReference type="Pfam" id="PF01636">
    <property type="entry name" value="APH"/>
    <property type="match status" value="1"/>
</dbReference>
<keyword evidence="3" id="KW-1185">Reference proteome</keyword>
<feature type="domain" description="Aminoglycoside phosphotransferase" evidence="1">
    <location>
        <begin position="31"/>
        <end position="269"/>
    </location>
</feature>
<evidence type="ECO:0000259" key="1">
    <source>
        <dbReference type="Pfam" id="PF01636"/>
    </source>
</evidence>
<protein>
    <submittedName>
        <fullName evidence="2">Phosphotransferase family protein</fullName>
    </submittedName>
</protein>
<dbReference type="PANTHER" id="PTHR21310">
    <property type="entry name" value="AMINOGLYCOSIDE PHOSPHOTRANSFERASE-RELATED-RELATED"/>
    <property type="match status" value="1"/>
</dbReference>
<accession>A0ABS6SDU2</accession>
<dbReference type="EMBL" id="JAGSPA010000002">
    <property type="protein sequence ID" value="MBV7256549.1"/>
    <property type="molecule type" value="Genomic_DNA"/>
</dbReference>